<keyword evidence="1" id="KW-0175">Coiled coil</keyword>
<protein>
    <recommendedName>
        <fullName evidence="5">Zn(2)-C6 fungal-type domain-containing protein</fullName>
    </recommendedName>
</protein>
<proteinExistence type="predicted"/>
<dbReference type="OrthoDB" id="10356474at2759"/>
<feature type="region of interest" description="Disordered" evidence="2">
    <location>
        <begin position="197"/>
        <end position="258"/>
    </location>
</feature>
<gene>
    <name evidence="3" type="ORF">CYLTODRAFT_418525</name>
</gene>
<accession>A0A0D7BQD7</accession>
<evidence type="ECO:0000313" key="3">
    <source>
        <dbReference type="EMBL" id="KIY71811.1"/>
    </source>
</evidence>
<evidence type="ECO:0000256" key="1">
    <source>
        <dbReference type="SAM" id="Coils"/>
    </source>
</evidence>
<dbReference type="EMBL" id="KN880450">
    <property type="protein sequence ID" value="KIY71811.1"/>
    <property type="molecule type" value="Genomic_DNA"/>
</dbReference>
<name>A0A0D7BQD7_9AGAR</name>
<evidence type="ECO:0008006" key="5">
    <source>
        <dbReference type="Google" id="ProtNLM"/>
    </source>
</evidence>
<feature type="region of interest" description="Disordered" evidence="2">
    <location>
        <begin position="159"/>
        <end position="179"/>
    </location>
</feature>
<keyword evidence="4" id="KW-1185">Reference proteome</keyword>
<dbReference type="AlphaFoldDB" id="A0A0D7BQD7"/>
<reference evidence="3 4" key="1">
    <citation type="journal article" date="2015" name="Fungal Genet. Biol.">
        <title>Evolution of novel wood decay mechanisms in Agaricales revealed by the genome sequences of Fistulina hepatica and Cylindrobasidium torrendii.</title>
        <authorList>
            <person name="Floudas D."/>
            <person name="Held B.W."/>
            <person name="Riley R."/>
            <person name="Nagy L.G."/>
            <person name="Koehler G."/>
            <person name="Ransdell A.S."/>
            <person name="Younus H."/>
            <person name="Chow J."/>
            <person name="Chiniquy J."/>
            <person name="Lipzen A."/>
            <person name="Tritt A."/>
            <person name="Sun H."/>
            <person name="Haridas S."/>
            <person name="LaButti K."/>
            <person name="Ohm R.A."/>
            <person name="Kues U."/>
            <person name="Blanchette R.A."/>
            <person name="Grigoriev I.V."/>
            <person name="Minto R.E."/>
            <person name="Hibbett D.S."/>
        </authorList>
    </citation>
    <scope>NUCLEOTIDE SEQUENCE [LARGE SCALE GENOMIC DNA]</scope>
    <source>
        <strain evidence="3 4">FP15055 ss-10</strain>
    </source>
</reference>
<feature type="coiled-coil region" evidence="1">
    <location>
        <begin position="329"/>
        <end position="356"/>
    </location>
</feature>
<evidence type="ECO:0000256" key="2">
    <source>
        <dbReference type="SAM" id="MobiDB-lite"/>
    </source>
</evidence>
<evidence type="ECO:0000313" key="4">
    <source>
        <dbReference type="Proteomes" id="UP000054007"/>
    </source>
</evidence>
<dbReference type="Proteomes" id="UP000054007">
    <property type="component" value="Unassembled WGS sequence"/>
</dbReference>
<organism evidence="3 4">
    <name type="scientific">Cylindrobasidium torrendii FP15055 ss-10</name>
    <dbReference type="NCBI Taxonomy" id="1314674"/>
    <lineage>
        <taxon>Eukaryota</taxon>
        <taxon>Fungi</taxon>
        <taxon>Dikarya</taxon>
        <taxon>Basidiomycota</taxon>
        <taxon>Agaricomycotina</taxon>
        <taxon>Agaricomycetes</taxon>
        <taxon>Agaricomycetidae</taxon>
        <taxon>Agaricales</taxon>
        <taxon>Marasmiineae</taxon>
        <taxon>Physalacriaceae</taxon>
        <taxon>Cylindrobasidium</taxon>
    </lineage>
</organism>
<feature type="compositionally biased region" description="Basic and acidic residues" evidence="2">
    <location>
        <begin position="159"/>
        <end position="174"/>
    </location>
</feature>
<sequence>MKDAPASHRQQKGHSFLHFAEESPELGREYVSAEELTRRYNLCKTSPNKSRGMRELYDVAAKMPLLEQELLPKDLRATLVFMGLRRTHPACSMDNTGRVNGVQISNWDIVADAFDVPCSSCARAESTCEHTRRNKQKRKKCRACLLSGRTCGIRWSHRETDESPRVVETPKPDPAEVYLSPAPKRRWRSKTAQAIFESSHPHTTQDPTHVPAAVVPPQHRSLTPPPKAELSNSTTTRRPTPLLKHDKPPKPQVPVFCVDSRPSPCDPVLPVTPKKFEFPVPASKSSSPLSNLSQTTFCAPQSMQQSPSEYTLIAEDYTTVAGVVDAKSQSAYEEALRKKDAEIASLKAQLKNTRLEMRGLIVSLQKVLDVLKLRRV</sequence>